<keyword evidence="1" id="KW-0812">Transmembrane</keyword>
<dbReference type="AlphaFoldDB" id="A0A502GM65"/>
<protein>
    <submittedName>
        <fullName evidence="2">Uncharacterized protein</fullName>
    </submittedName>
</protein>
<feature type="transmembrane region" description="Helical" evidence="1">
    <location>
        <begin position="41"/>
        <end position="60"/>
    </location>
</feature>
<name>A0A502GM65_9GAMM</name>
<evidence type="ECO:0000313" key="2">
    <source>
        <dbReference type="EMBL" id="TPG62578.1"/>
    </source>
</evidence>
<accession>A0A502GM65</accession>
<keyword evidence="1" id="KW-0472">Membrane</keyword>
<reference evidence="2 3" key="1">
    <citation type="journal article" date="2019" name="Environ. Microbiol.">
        <title>Species interactions and distinct microbial communities in high Arctic permafrost affected cryosols are associated with the CH4 and CO2 gas fluxes.</title>
        <authorList>
            <person name="Altshuler I."/>
            <person name="Hamel J."/>
            <person name="Turney S."/>
            <person name="Magnuson E."/>
            <person name="Levesque R."/>
            <person name="Greer C."/>
            <person name="Whyte L.G."/>
        </authorList>
    </citation>
    <scope>NUCLEOTIDE SEQUENCE [LARGE SCALE GENOMIC DNA]</scope>
    <source>
        <strain evidence="2 3">E4</strain>
    </source>
</reference>
<sequence>MHLNLSASCELGPGFIFMAVPVAGSDISPPVFVVYSIEGKLFYLFSQCVIIMVVCADLTLHGPGFTQTDHGRIFNPLCSLTAKT</sequence>
<dbReference type="EMBL" id="RCZD01000004">
    <property type="protein sequence ID" value="TPG62578.1"/>
    <property type="molecule type" value="Genomic_DNA"/>
</dbReference>
<organism evidence="2 3">
    <name type="scientific">Ewingella americana</name>
    <dbReference type="NCBI Taxonomy" id="41202"/>
    <lineage>
        <taxon>Bacteria</taxon>
        <taxon>Pseudomonadati</taxon>
        <taxon>Pseudomonadota</taxon>
        <taxon>Gammaproteobacteria</taxon>
        <taxon>Enterobacterales</taxon>
        <taxon>Yersiniaceae</taxon>
        <taxon>Ewingella</taxon>
    </lineage>
</organism>
<dbReference type="Proteomes" id="UP000317663">
    <property type="component" value="Unassembled WGS sequence"/>
</dbReference>
<evidence type="ECO:0000256" key="1">
    <source>
        <dbReference type="SAM" id="Phobius"/>
    </source>
</evidence>
<keyword evidence="1" id="KW-1133">Transmembrane helix</keyword>
<evidence type="ECO:0000313" key="3">
    <source>
        <dbReference type="Proteomes" id="UP000317663"/>
    </source>
</evidence>
<keyword evidence="3" id="KW-1185">Reference proteome</keyword>
<proteinExistence type="predicted"/>
<gene>
    <name evidence="2" type="ORF">EAH77_08795</name>
</gene>
<comment type="caution">
    <text evidence="2">The sequence shown here is derived from an EMBL/GenBank/DDBJ whole genome shotgun (WGS) entry which is preliminary data.</text>
</comment>